<dbReference type="EMBL" id="CAWUON010000015">
    <property type="protein sequence ID" value="CAK7265943.1"/>
    <property type="molecule type" value="Genomic_DNA"/>
</dbReference>
<reference evidence="1 2" key="1">
    <citation type="submission" date="2024-01" db="EMBL/GenBank/DDBJ databases">
        <authorList>
            <person name="Allen C."/>
            <person name="Tagirdzhanova G."/>
        </authorList>
    </citation>
    <scope>NUCLEOTIDE SEQUENCE [LARGE SCALE GENOMIC DNA]</scope>
    <source>
        <strain evidence="1 2">CBS 119000</strain>
    </source>
</reference>
<gene>
    <name evidence="1" type="ORF">SEPCBS119000_001769</name>
</gene>
<keyword evidence="2" id="KW-1185">Reference proteome</keyword>
<evidence type="ECO:0000313" key="2">
    <source>
        <dbReference type="Proteomes" id="UP001642502"/>
    </source>
</evidence>
<proteinExistence type="predicted"/>
<organism evidence="1 2">
    <name type="scientific">Sporothrix epigloea</name>
    <dbReference type="NCBI Taxonomy" id="1892477"/>
    <lineage>
        <taxon>Eukaryota</taxon>
        <taxon>Fungi</taxon>
        <taxon>Dikarya</taxon>
        <taxon>Ascomycota</taxon>
        <taxon>Pezizomycotina</taxon>
        <taxon>Sordariomycetes</taxon>
        <taxon>Sordariomycetidae</taxon>
        <taxon>Ophiostomatales</taxon>
        <taxon>Ophiostomataceae</taxon>
        <taxon>Sporothrix</taxon>
    </lineage>
</organism>
<dbReference type="Proteomes" id="UP001642502">
    <property type="component" value="Unassembled WGS sequence"/>
</dbReference>
<evidence type="ECO:0000313" key="1">
    <source>
        <dbReference type="EMBL" id="CAK7265943.1"/>
    </source>
</evidence>
<name>A0ABP0DCI8_9PEZI</name>
<comment type="caution">
    <text evidence="1">The sequence shown here is derived from an EMBL/GenBank/DDBJ whole genome shotgun (WGS) entry which is preliminary data.</text>
</comment>
<sequence length="194" mass="21905">MNQLRALSNSELGQLSDLWRPVEDIVELEICPSIANDFELSEKDAEQIGWGDQGDNCLVVSTVIKLSPKDLLYYLNNRHKFTKLRLLRDLLRRHPHLEIDTESLSIALASVCRERWLRILSMSPAIPTSSGALCLSDHRRSMDQCRGGILNWDDPAIEAESARVGEMTGLGLDWRPEKPTLFSRPMLPTGLLNV</sequence>
<accession>A0ABP0DCI8</accession>
<protein>
    <submittedName>
        <fullName evidence="1">Uncharacterized protein</fullName>
    </submittedName>
</protein>